<protein>
    <recommendedName>
        <fullName evidence="2">Acetyl-CoA carboxylase alpha subunit</fullName>
    </recommendedName>
</protein>
<evidence type="ECO:0000313" key="1">
    <source>
        <dbReference type="EMBL" id="AIC06957.1"/>
    </source>
</evidence>
<name>A0A022P344_PSEA1</name>
<sequence length="120" mass="13743">MFEPGHLHLVSLPGLDQQDINIHIRYEVRQNAESGAYVHFDMDGEIDGKPFSDSFELPRDTAFNFASDATRVAQKHGLHPKFGAITRVHKEYDAMFEDIRAKLHAHPGEPVDLERIIRHE</sequence>
<dbReference type="Pfam" id="PF16703">
    <property type="entry name" value="DUF5064"/>
    <property type="match status" value="1"/>
</dbReference>
<proteinExistence type="predicted"/>
<accession>A0A022P344</accession>
<dbReference type="RefSeq" id="WP_003082140.1">
    <property type="nucleotide sequence ID" value="NZ_CP136909.1"/>
</dbReference>
<dbReference type="SMR" id="A0A022P344"/>
<dbReference type="PATRIC" id="fig|1081927.4.peg.2482"/>
<evidence type="ECO:0008006" key="2">
    <source>
        <dbReference type="Google" id="ProtNLM"/>
    </source>
</evidence>
<dbReference type="Gene3D" id="3.30.160.370">
    <property type="entry name" value="Domain of unknown function DUF5064"/>
    <property type="match status" value="1"/>
</dbReference>
<reference evidence="1" key="1">
    <citation type="journal article" date="2014" name="PLoS ONE">
        <title>A Conservative Amino Acid Mutation in the Master Regulator FleQ Renders Pseudomonas aeruginosa Aflagellate.</title>
        <authorList>
            <person name="Jain R."/>
            <person name="Kazmierczak B.I."/>
        </authorList>
    </citation>
    <scope>NUCLEOTIDE SEQUENCE</scope>
    <source>
        <strain evidence="1">PA103</strain>
    </source>
</reference>
<dbReference type="EMBL" id="KJ411885">
    <property type="protein sequence ID" value="AIC06957.1"/>
    <property type="molecule type" value="Genomic_DNA"/>
</dbReference>
<organism evidence="1">
    <name type="scientific">Pseudomonas aeruginosa (strain ATCC 29260 / BCRC 12902 / CIP 102967 / NCIMB 11965 / PA103)</name>
    <dbReference type="NCBI Taxonomy" id="1081927"/>
    <lineage>
        <taxon>Bacteria</taxon>
        <taxon>Pseudomonadati</taxon>
        <taxon>Pseudomonadota</taxon>
        <taxon>Gammaproteobacteria</taxon>
        <taxon>Pseudomonadales</taxon>
        <taxon>Pseudomonadaceae</taxon>
        <taxon>Pseudomonas</taxon>
    </lineage>
</organism>
<dbReference type="AlphaFoldDB" id="A0A022P344"/>
<dbReference type="InterPro" id="IPR032024">
    <property type="entry name" value="DUF5064"/>
</dbReference>